<dbReference type="KEGG" id="cvr:CHLNCDRAFT_133495"/>
<accession>E1Z383</accession>
<dbReference type="InterPro" id="IPR038538">
    <property type="entry name" value="MTERF_sf"/>
</dbReference>
<dbReference type="GeneID" id="17359537"/>
<dbReference type="eggNOG" id="ENOG502QYF3">
    <property type="taxonomic scope" value="Eukaryota"/>
</dbReference>
<dbReference type="FunCoup" id="E1Z383">
    <property type="interactions" value="294"/>
</dbReference>
<dbReference type="InParanoid" id="E1Z383"/>
<sequence>MHAQSLLSGAAVELAPEQQEQWAACSEVVQQRCGLEAAAAESALLKAFGWKGQGFWRQERVKQCACQEQVAAALDFLSQLGIAEPADLGGLVSSFPEVLGLRVDVMEENVGILRNKWFLKGNVLINTIKRKPRVLGNLIDCEGNCAGMCTRCWAQF</sequence>
<dbReference type="Gene3D" id="1.25.70.10">
    <property type="entry name" value="Transcription termination factor 3, mitochondrial"/>
    <property type="match status" value="1"/>
</dbReference>
<protein>
    <recommendedName>
        <fullName evidence="3">Mitochodrial transcription termination factor-related protein</fullName>
    </recommendedName>
</protein>
<dbReference type="EMBL" id="GL433835">
    <property type="protein sequence ID" value="EFN60127.1"/>
    <property type="molecule type" value="Genomic_DNA"/>
</dbReference>
<proteinExistence type="predicted"/>
<dbReference type="RefSeq" id="XP_005852229.1">
    <property type="nucleotide sequence ID" value="XM_005852167.1"/>
</dbReference>
<dbReference type="OMA" id="TRASECD"/>
<evidence type="ECO:0000313" key="2">
    <source>
        <dbReference type="Proteomes" id="UP000008141"/>
    </source>
</evidence>
<evidence type="ECO:0008006" key="3">
    <source>
        <dbReference type="Google" id="ProtNLM"/>
    </source>
</evidence>
<evidence type="ECO:0000313" key="1">
    <source>
        <dbReference type="EMBL" id="EFN60127.1"/>
    </source>
</evidence>
<reference evidence="1 2" key="1">
    <citation type="journal article" date="2010" name="Plant Cell">
        <title>The Chlorella variabilis NC64A genome reveals adaptation to photosymbiosis, coevolution with viruses, and cryptic sex.</title>
        <authorList>
            <person name="Blanc G."/>
            <person name="Duncan G."/>
            <person name="Agarkova I."/>
            <person name="Borodovsky M."/>
            <person name="Gurnon J."/>
            <person name="Kuo A."/>
            <person name="Lindquist E."/>
            <person name="Lucas S."/>
            <person name="Pangilinan J."/>
            <person name="Polle J."/>
            <person name="Salamov A."/>
            <person name="Terry A."/>
            <person name="Yamada T."/>
            <person name="Dunigan D.D."/>
            <person name="Grigoriev I.V."/>
            <person name="Claverie J.M."/>
            <person name="Van Etten J.L."/>
        </authorList>
    </citation>
    <scope>NUCLEOTIDE SEQUENCE [LARGE SCALE GENOMIC DNA]</scope>
    <source>
        <strain evidence="1 2">NC64A</strain>
    </source>
</reference>
<dbReference type="AlphaFoldDB" id="E1Z383"/>
<dbReference type="OrthoDB" id="431485at2759"/>
<gene>
    <name evidence="1" type="ORF">CHLNCDRAFT_133495</name>
</gene>
<dbReference type="Proteomes" id="UP000008141">
    <property type="component" value="Unassembled WGS sequence"/>
</dbReference>
<name>E1Z383_CHLVA</name>
<organism evidence="2">
    <name type="scientific">Chlorella variabilis</name>
    <name type="common">Green alga</name>
    <dbReference type="NCBI Taxonomy" id="554065"/>
    <lineage>
        <taxon>Eukaryota</taxon>
        <taxon>Viridiplantae</taxon>
        <taxon>Chlorophyta</taxon>
        <taxon>core chlorophytes</taxon>
        <taxon>Trebouxiophyceae</taxon>
        <taxon>Chlorellales</taxon>
        <taxon>Chlorellaceae</taxon>
        <taxon>Chlorella clade</taxon>
        <taxon>Chlorella</taxon>
    </lineage>
</organism>
<keyword evidence="2" id="KW-1185">Reference proteome</keyword>